<comment type="caution">
    <text evidence="4">The sequence shown here is derived from an EMBL/GenBank/DDBJ whole genome shotgun (WGS) entry which is preliminary data.</text>
</comment>
<reference evidence="4 5" key="1">
    <citation type="journal article" date="2011" name="J. Bacteriol.">
        <title>Genome sequence of Chthoniobacter flavus Ellin428, an aerobic heterotrophic soil bacterium.</title>
        <authorList>
            <person name="Kant R."/>
            <person name="van Passel M.W."/>
            <person name="Palva A."/>
            <person name="Lucas S."/>
            <person name="Lapidus A."/>
            <person name="Glavina Del Rio T."/>
            <person name="Dalin E."/>
            <person name="Tice H."/>
            <person name="Bruce D."/>
            <person name="Goodwin L."/>
            <person name="Pitluck S."/>
            <person name="Larimer F.W."/>
            <person name="Land M.L."/>
            <person name="Hauser L."/>
            <person name="Sangwan P."/>
            <person name="de Vos W.M."/>
            <person name="Janssen P.H."/>
            <person name="Smidt H."/>
        </authorList>
    </citation>
    <scope>NUCLEOTIDE SEQUENCE [LARGE SCALE GENOMIC DNA]</scope>
    <source>
        <strain evidence="4 5">Ellin428</strain>
    </source>
</reference>
<dbReference type="InterPro" id="IPR022655">
    <property type="entry name" value="DUF1553"/>
</dbReference>
<dbReference type="PANTHER" id="PTHR35889:SF3">
    <property type="entry name" value="F-BOX DOMAIN-CONTAINING PROTEIN"/>
    <property type="match status" value="1"/>
</dbReference>
<accession>B4D658</accession>
<feature type="domain" description="DUF1553" evidence="3">
    <location>
        <begin position="253"/>
        <end position="480"/>
    </location>
</feature>
<dbReference type="Pfam" id="PF07587">
    <property type="entry name" value="PSD1"/>
    <property type="match status" value="1"/>
</dbReference>
<dbReference type="RefSeq" id="WP_006981720.1">
    <property type="nucleotide sequence ID" value="NZ_ABVL01000015.1"/>
</dbReference>
<keyword evidence="5" id="KW-1185">Reference proteome</keyword>
<proteinExistence type="predicted"/>
<sequence length="509" mass="57453">MLPPDKGFKPAPVPQDNIIDRDVVAKLNDLRITPSEVTDDEHFLRRLMVDLIGIQPTPEQVLAFVADQDPAKREKIIETTMERSEFVDWWSLKWGDLLQNSRNTSSDRGVYAFREWIRAAIARNMPLDEFAREVITARGSSIDNPASAFYAVSKDPDDTIQRVTQVFCGVRMLCARCHPHPFEHWTQGDYYGLHSFFNQVSIKPDPHQVGVVNAKTILVNLAAPYSTNPRTTKVQPPRYLGGGEPKLDTGTDRRAEYARWLTTPENPHFARSLTNRIWSYFFHRGIIDPVDDLRSTNPPINGPLLDSLTKEFVEHHFDMRHLMKVIVMSETYQRSSLTNETNAHDDMNFSHAIPGGVPAEAMLDSVVQATGVKENFGGVPAGFTAAQFPDGNVQSTFLGIFGKPQRMDACECERDLSTNMLQALHFINGQAILNRVTNPAGRPALLLAKKPNDDELIDQLYLWSLARRPTEKEHTIAAQFITDAGDKRNEAAQDLMWALLNSRDFTMLQ</sequence>
<dbReference type="EMBL" id="ABVL01000015">
    <property type="protein sequence ID" value="EDY17967.1"/>
    <property type="molecule type" value="Genomic_DNA"/>
</dbReference>
<dbReference type="Pfam" id="PF07583">
    <property type="entry name" value="PSCyt2"/>
    <property type="match status" value="1"/>
</dbReference>
<dbReference type="InterPro" id="IPR011444">
    <property type="entry name" value="DUF1549"/>
</dbReference>
<evidence type="ECO:0000259" key="3">
    <source>
        <dbReference type="Pfam" id="PF07587"/>
    </source>
</evidence>
<name>B4D658_9BACT</name>
<evidence type="ECO:0000259" key="2">
    <source>
        <dbReference type="Pfam" id="PF07583"/>
    </source>
</evidence>
<dbReference type="PANTHER" id="PTHR35889">
    <property type="entry name" value="CYCLOINULO-OLIGOSACCHARIDE FRUCTANOTRANSFERASE-RELATED"/>
    <property type="match status" value="1"/>
</dbReference>
<protein>
    <recommendedName>
        <fullName evidence="6">Cytochrome c domain-containing protein</fullName>
    </recommendedName>
</protein>
<evidence type="ECO:0000313" key="4">
    <source>
        <dbReference type="EMBL" id="EDY17967.1"/>
    </source>
</evidence>
<organism evidence="4 5">
    <name type="scientific">Chthoniobacter flavus Ellin428</name>
    <dbReference type="NCBI Taxonomy" id="497964"/>
    <lineage>
        <taxon>Bacteria</taxon>
        <taxon>Pseudomonadati</taxon>
        <taxon>Verrucomicrobiota</taxon>
        <taxon>Spartobacteria</taxon>
        <taxon>Chthoniobacterales</taxon>
        <taxon>Chthoniobacteraceae</taxon>
        <taxon>Chthoniobacter</taxon>
    </lineage>
</organism>
<gene>
    <name evidence="4" type="ORF">CfE428DRAFT_4397</name>
</gene>
<feature type="region of interest" description="Disordered" evidence="1">
    <location>
        <begin position="230"/>
        <end position="251"/>
    </location>
</feature>
<dbReference type="eggNOG" id="COG5492">
    <property type="taxonomic scope" value="Bacteria"/>
</dbReference>
<dbReference type="AlphaFoldDB" id="B4D658"/>
<feature type="domain" description="DUF1549" evidence="2">
    <location>
        <begin position="19"/>
        <end position="200"/>
    </location>
</feature>
<evidence type="ECO:0008006" key="6">
    <source>
        <dbReference type="Google" id="ProtNLM"/>
    </source>
</evidence>
<dbReference type="InParanoid" id="B4D658"/>
<evidence type="ECO:0000313" key="5">
    <source>
        <dbReference type="Proteomes" id="UP000005824"/>
    </source>
</evidence>
<evidence type="ECO:0000256" key="1">
    <source>
        <dbReference type="SAM" id="MobiDB-lite"/>
    </source>
</evidence>
<dbReference type="STRING" id="497964.CfE428DRAFT_4397"/>
<dbReference type="Proteomes" id="UP000005824">
    <property type="component" value="Unassembled WGS sequence"/>
</dbReference>